<dbReference type="InterPro" id="IPR036388">
    <property type="entry name" value="WH-like_DNA-bd_sf"/>
</dbReference>
<dbReference type="Pfam" id="PF00027">
    <property type="entry name" value="cNMP_binding"/>
    <property type="match status" value="1"/>
</dbReference>
<dbReference type="SMART" id="SM00100">
    <property type="entry name" value="cNMP"/>
    <property type="match status" value="1"/>
</dbReference>
<dbReference type="InterPro" id="IPR018490">
    <property type="entry name" value="cNMP-bd_dom_sf"/>
</dbReference>
<keyword evidence="3" id="KW-0804">Transcription</keyword>
<dbReference type="Pfam" id="PF13545">
    <property type="entry name" value="HTH_Crp_2"/>
    <property type="match status" value="1"/>
</dbReference>
<keyword evidence="7" id="KW-1185">Reference proteome</keyword>
<name>A0ABQ6FCG4_9RHOO</name>
<reference evidence="7" key="1">
    <citation type="journal article" date="2019" name="Int. J. Syst. Evol. Microbiol.">
        <title>The Global Catalogue of Microorganisms (GCM) 10K type strain sequencing project: providing services to taxonomists for standard genome sequencing and annotation.</title>
        <authorList>
            <consortium name="The Broad Institute Genomics Platform"/>
            <consortium name="The Broad Institute Genome Sequencing Center for Infectious Disease"/>
            <person name="Wu L."/>
            <person name="Ma J."/>
        </authorList>
    </citation>
    <scope>NUCLEOTIDE SEQUENCE [LARGE SCALE GENOMIC DNA]</scope>
    <source>
        <strain evidence="7">NBRC 102407</strain>
    </source>
</reference>
<feature type="domain" description="HTH crp-type" evidence="5">
    <location>
        <begin position="150"/>
        <end position="224"/>
    </location>
</feature>
<feature type="domain" description="Cyclic nucleotide-binding" evidence="4">
    <location>
        <begin position="16"/>
        <end position="96"/>
    </location>
</feature>
<organism evidence="6 7">
    <name type="scientific">Zoogloea oryzae</name>
    <dbReference type="NCBI Taxonomy" id="310767"/>
    <lineage>
        <taxon>Bacteria</taxon>
        <taxon>Pseudomonadati</taxon>
        <taxon>Pseudomonadota</taxon>
        <taxon>Betaproteobacteria</taxon>
        <taxon>Rhodocyclales</taxon>
        <taxon>Zoogloeaceae</taxon>
        <taxon>Zoogloea</taxon>
    </lineage>
</organism>
<sequence length="243" mass="27190">MSDTSCAACPLRAQGGFTQVSDAELAFIEKFRRRESTLGPGEAILREGESSSLLFTLRAGWAFRFRSLPDGRRQILNFLLPGDFIGLQAELSGQVPHGVEALTPVRLCVFPRDELWDLYRGFPGLAYDLTWLSAHEELIVDENLLGVGQRSAMERIAMLLVHLYKRARSVGEGDESGVNFPLNQQHIADALGLSLVHTNKSLRRLHAYGLHELSANRLRILKVEALQRLADYYALPLRARPLI</sequence>
<evidence type="ECO:0000313" key="6">
    <source>
        <dbReference type="EMBL" id="GLT22922.1"/>
    </source>
</evidence>
<gene>
    <name evidence="6" type="ORF">GCM10007933_23830</name>
</gene>
<dbReference type="SUPFAM" id="SSF46785">
    <property type="entry name" value="Winged helix' DNA-binding domain"/>
    <property type="match status" value="1"/>
</dbReference>
<comment type="caution">
    <text evidence="6">The sequence shown here is derived from an EMBL/GenBank/DDBJ whole genome shotgun (WGS) entry which is preliminary data.</text>
</comment>
<dbReference type="Gene3D" id="1.10.10.10">
    <property type="entry name" value="Winged helix-like DNA-binding domain superfamily/Winged helix DNA-binding domain"/>
    <property type="match status" value="1"/>
</dbReference>
<dbReference type="SUPFAM" id="SSF51206">
    <property type="entry name" value="cAMP-binding domain-like"/>
    <property type="match status" value="1"/>
</dbReference>
<dbReference type="InterPro" id="IPR014710">
    <property type="entry name" value="RmlC-like_jellyroll"/>
</dbReference>
<dbReference type="EMBL" id="BSPX01000034">
    <property type="protein sequence ID" value="GLT22922.1"/>
    <property type="molecule type" value="Genomic_DNA"/>
</dbReference>
<dbReference type="RefSeq" id="WP_284188193.1">
    <property type="nucleotide sequence ID" value="NZ_BSPX01000034.1"/>
</dbReference>
<evidence type="ECO:0000259" key="4">
    <source>
        <dbReference type="PROSITE" id="PS50042"/>
    </source>
</evidence>
<dbReference type="Gene3D" id="2.60.120.10">
    <property type="entry name" value="Jelly Rolls"/>
    <property type="match status" value="1"/>
</dbReference>
<dbReference type="PANTHER" id="PTHR24567:SF26">
    <property type="entry name" value="REGULATORY PROTEIN YEIL"/>
    <property type="match status" value="1"/>
</dbReference>
<dbReference type="CDD" id="cd00038">
    <property type="entry name" value="CAP_ED"/>
    <property type="match status" value="1"/>
</dbReference>
<evidence type="ECO:0000256" key="3">
    <source>
        <dbReference type="ARBA" id="ARBA00023163"/>
    </source>
</evidence>
<proteinExistence type="predicted"/>
<dbReference type="InterPro" id="IPR036390">
    <property type="entry name" value="WH_DNA-bd_sf"/>
</dbReference>
<dbReference type="PROSITE" id="PS50042">
    <property type="entry name" value="CNMP_BINDING_3"/>
    <property type="match status" value="1"/>
</dbReference>
<protein>
    <submittedName>
        <fullName evidence="6">Crp/Fnr family transcriptional regulator</fullName>
    </submittedName>
</protein>
<evidence type="ECO:0000259" key="5">
    <source>
        <dbReference type="PROSITE" id="PS51063"/>
    </source>
</evidence>
<keyword evidence="1" id="KW-0805">Transcription regulation</keyword>
<evidence type="ECO:0000256" key="1">
    <source>
        <dbReference type="ARBA" id="ARBA00023015"/>
    </source>
</evidence>
<dbReference type="PROSITE" id="PS51063">
    <property type="entry name" value="HTH_CRP_2"/>
    <property type="match status" value="1"/>
</dbReference>
<dbReference type="Proteomes" id="UP001157167">
    <property type="component" value="Unassembled WGS sequence"/>
</dbReference>
<evidence type="ECO:0000256" key="2">
    <source>
        <dbReference type="ARBA" id="ARBA00023125"/>
    </source>
</evidence>
<dbReference type="InterPro" id="IPR012318">
    <property type="entry name" value="HTH_CRP"/>
</dbReference>
<keyword evidence="2" id="KW-0238">DNA-binding</keyword>
<dbReference type="PANTHER" id="PTHR24567">
    <property type="entry name" value="CRP FAMILY TRANSCRIPTIONAL REGULATORY PROTEIN"/>
    <property type="match status" value="1"/>
</dbReference>
<accession>A0ABQ6FCG4</accession>
<evidence type="ECO:0000313" key="7">
    <source>
        <dbReference type="Proteomes" id="UP001157167"/>
    </source>
</evidence>
<dbReference type="InterPro" id="IPR000595">
    <property type="entry name" value="cNMP-bd_dom"/>
</dbReference>
<dbReference type="InterPro" id="IPR050397">
    <property type="entry name" value="Env_Response_Regulators"/>
</dbReference>